<dbReference type="Proteomes" id="UP000051380">
    <property type="component" value="Unassembled WGS sequence"/>
</dbReference>
<comment type="caution">
    <text evidence="2">The sequence shown here is derived from an EMBL/GenBank/DDBJ whole genome shotgun (WGS) entry which is preliminary data.</text>
</comment>
<feature type="compositionally biased region" description="Polar residues" evidence="1">
    <location>
        <begin position="30"/>
        <end position="39"/>
    </location>
</feature>
<organism evidence="2 3">
    <name type="scientific">Bradyrhizobium yuanmingense</name>
    <dbReference type="NCBI Taxonomy" id="108015"/>
    <lineage>
        <taxon>Bacteria</taxon>
        <taxon>Pseudomonadati</taxon>
        <taxon>Pseudomonadota</taxon>
        <taxon>Alphaproteobacteria</taxon>
        <taxon>Hyphomicrobiales</taxon>
        <taxon>Nitrobacteraceae</taxon>
        <taxon>Bradyrhizobium</taxon>
    </lineage>
</organism>
<evidence type="ECO:0000313" key="3">
    <source>
        <dbReference type="Proteomes" id="UP000051380"/>
    </source>
</evidence>
<name>A0A0R3BNM2_9BRAD</name>
<sequence>MQESPRIVHSEAEGQRRDRADPRHRHQEPTSRVTAHGLQNQTMQSAVLPHQRFASGKQRIHDRLQQSVIADKLTNSRREQSPRDDSDFETERTQKSADDLLYGSDGADDMLASRGQRPRPLAADALDVNRLEPSRSHHLRDPTGVIPIGLHRHGRKCRLNLAGFQTDGRQPQFD</sequence>
<dbReference type="AlphaFoldDB" id="A0A0R3BNM2"/>
<evidence type="ECO:0000313" key="2">
    <source>
        <dbReference type="EMBL" id="KRP86906.1"/>
    </source>
</evidence>
<protein>
    <submittedName>
        <fullName evidence="2">Uncharacterized protein</fullName>
    </submittedName>
</protein>
<feature type="region of interest" description="Disordered" evidence="1">
    <location>
        <begin position="1"/>
        <end position="39"/>
    </location>
</feature>
<dbReference type="EMBL" id="LJYF01000048">
    <property type="protein sequence ID" value="KRP86906.1"/>
    <property type="molecule type" value="Genomic_DNA"/>
</dbReference>
<proteinExistence type="predicted"/>
<accession>A0A0R3BNM2</accession>
<feature type="region of interest" description="Disordered" evidence="1">
    <location>
        <begin position="52"/>
        <end position="120"/>
    </location>
</feature>
<reference evidence="2 3" key="1">
    <citation type="submission" date="2015-09" db="EMBL/GenBank/DDBJ databases">
        <title>Draft Genome Sequence of the Strain BR 3267 (Bradyrhizobium yuanmingense) recommended as inoculant for cowpea in Brazil.</title>
        <authorList>
            <person name="Simoes-Araujo J.L."/>
            <person name="Zilli J.E."/>
        </authorList>
    </citation>
    <scope>NUCLEOTIDE SEQUENCE [LARGE SCALE GENOMIC DNA]</scope>
    <source>
        <strain evidence="2 3">BR3267</strain>
    </source>
</reference>
<evidence type="ECO:0000256" key="1">
    <source>
        <dbReference type="SAM" id="MobiDB-lite"/>
    </source>
</evidence>
<feature type="compositionally biased region" description="Basic and acidic residues" evidence="1">
    <location>
        <begin position="74"/>
        <end position="98"/>
    </location>
</feature>
<gene>
    <name evidence="2" type="ORF">AOQ72_02685</name>
</gene>
<feature type="compositionally biased region" description="Basic and acidic residues" evidence="1">
    <location>
        <begin position="1"/>
        <end position="21"/>
    </location>
</feature>